<feature type="transmembrane region" description="Helical" evidence="5">
    <location>
        <begin position="65"/>
        <end position="82"/>
    </location>
</feature>
<dbReference type="Pfam" id="PF07298">
    <property type="entry name" value="NnrU"/>
    <property type="match status" value="1"/>
</dbReference>
<reference evidence="7 8" key="1">
    <citation type="submission" date="2018-03" db="EMBL/GenBank/DDBJ databases">
        <title>Genomic Encyclopedia of Archaeal and Bacterial Type Strains, Phase II (KMG-II): from individual species to whole genera.</title>
        <authorList>
            <person name="Goeker M."/>
        </authorList>
    </citation>
    <scope>NUCLEOTIDE SEQUENCE [LARGE SCALE GENOMIC DNA]</scope>
    <source>
        <strain evidence="7 8">DSM 25328</strain>
    </source>
</reference>
<evidence type="ECO:0000256" key="4">
    <source>
        <dbReference type="ARBA" id="ARBA00023136"/>
    </source>
</evidence>
<dbReference type="RefSeq" id="WP_106161715.1">
    <property type="nucleotide sequence ID" value="NZ_PVUF01000001.1"/>
</dbReference>
<feature type="transmembrane region" description="Helical" evidence="5">
    <location>
        <begin position="35"/>
        <end position="53"/>
    </location>
</feature>
<comment type="subcellular location">
    <subcellularLocation>
        <location evidence="1">Membrane</location>
        <topology evidence="1">Multi-pass membrane protein</topology>
    </subcellularLocation>
</comment>
<dbReference type="AlphaFoldDB" id="A0A2T1AN73"/>
<comment type="caution">
    <text evidence="7">The sequence shown here is derived from an EMBL/GenBank/DDBJ whole genome shotgun (WGS) entry which is preliminary data.</text>
</comment>
<dbReference type="GO" id="GO:0016020">
    <property type="term" value="C:membrane"/>
    <property type="evidence" value="ECO:0007669"/>
    <property type="project" value="UniProtKB-SubCell"/>
</dbReference>
<protein>
    <submittedName>
        <fullName evidence="7">NnrU protein</fullName>
    </submittedName>
</protein>
<evidence type="ECO:0000313" key="7">
    <source>
        <dbReference type="EMBL" id="PRZ50033.1"/>
    </source>
</evidence>
<evidence type="ECO:0000256" key="3">
    <source>
        <dbReference type="ARBA" id="ARBA00022989"/>
    </source>
</evidence>
<gene>
    <name evidence="7" type="ORF">CLV89_101249</name>
</gene>
<dbReference type="OrthoDB" id="5293641at2"/>
<name>A0A2T1AN73_TRISK</name>
<dbReference type="Proteomes" id="UP000237718">
    <property type="component" value="Unassembled WGS sequence"/>
</dbReference>
<feature type="transmembrane region" description="Helical" evidence="5">
    <location>
        <begin position="102"/>
        <end position="135"/>
    </location>
</feature>
<dbReference type="EMBL" id="PVUF01000001">
    <property type="protein sequence ID" value="PRZ50033.1"/>
    <property type="molecule type" value="Genomic_DNA"/>
</dbReference>
<keyword evidence="3 5" id="KW-1133">Transmembrane helix</keyword>
<dbReference type="InterPro" id="IPR009915">
    <property type="entry name" value="NnrU_dom"/>
</dbReference>
<evidence type="ECO:0000256" key="2">
    <source>
        <dbReference type="ARBA" id="ARBA00022692"/>
    </source>
</evidence>
<keyword evidence="4 5" id="KW-0472">Membrane</keyword>
<accession>A0A2T1AN73</accession>
<evidence type="ECO:0000256" key="1">
    <source>
        <dbReference type="ARBA" id="ARBA00004141"/>
    </source>
</evidence>
<sequence length="182" mass="19800">MALLIFGIILWWAAHLFKRLAPAQRERLGTKGKGLVALALLASVVLMVIGYRGTEYIHVWAPPSFLVHVNNSLMVLALFFTSPGPRKGRLFRKMRHPMLFGFSLWAVAHLLVNGDLASVILFGGLLVWAGVEVLAINRAEPEWKPGPKGTTGKGLMFLAISILLVGVIGYIHGLIGPSPFPG</sequence>
<evidence type="ECO:0000259" key="6">
    <source>
        <dbReference type="Pfam" id="PF07298"/>
    </source>
</evidence>
<evidence type="ECO:0000313" key="8">
    <source>
        <dbReference type="Proteomes" id="UP000237718"/>
    </source>
</evidence>
<keyword evidence="2 5" id="KW-0812">Transmembrane</keyword>
<organism evidence="7 8">
    <name type="scientific">Tritonibacter scottomollicae</name>
    <name type="common">Epibacterium scottomollicae</name>
    <dbReference type="NCBI Taxonomy" id="483013"/>
    <lineage>
        <taxon>Bacteria</taxon>
        <taxon>Pseudomonadati</taxon>
        <taxon>Pseudomonadota</taxon>
        <taxon>Alphaproteobacteria</taxon>
        <taxon>Rhodobacterales</taxon>
        <taxon>Paracoccaceae</taxon>
        <taxon>Tritonibacter</taxon>
    </lineage>
</organism>
<feature type="domain" description="NnrU" evidence="6">
    <location>
        <begin position="3"/>
        <end position="176"/>
    </location>
</feature>
<feature type="transmembrane region" description="Helical" evidence="5">
    <location>
        <begin position="155"/>
        <end position="175"/>
    </location>
</feature>
<proteinExistence type="predicted"/>
<evidence type="ECO:0000256" key="5">
    <source>
        <dbReference type="SAM" id="Phobius"/>
    </source>
</evidence>